<evidence type="ECO:0000313" key="2">
    <source>
        <dbReference type="Proteomes" id="UP001049176"/>
    </source>
</evidence>
<comment type="caution">
    <text evidence="1">The sequence shown here is derived from an EMBL/GenBank/DDBJ whole genome shotgun (WGS) entry which is preliminary data.</text>
</comment>
<dbReference type="AlphaFoldDB" id="A0A9P7RPI8"/>
<keyword evidence="2" id="KW-1185">Reference proteome</keyword>
<organism evidence="1 2">
    <name type="scientific">Marasmius oreades</name>
    <name type="common">fairy-ring Marasmius</name>
    <dbReference type="NCBI Taxonomy" id="181124"/>
    <lineage>
        <taxon>Eukaryota</taxon>
        <taxon>Fungi</taxon>
        <taxon>Dikarya</taxon>
        <taxon>Basidiomycota</taxon>
        <taxon>Agaricomycotina</taxon>
        <taxon>Agaricomycetes</taxon>
        <taxon>Agaricomycetidae</taxon>
        <taxon>Agaricales</taxon>
        <taxon>Marasmiineae</taxon>
        <taxon>Marasmiaceae</taxon>
        <taxon>Marasmius</taxon>
    </lineage>
</organism>
<proteinExistence type="predicted"/>
<dbReference type="Proteomes" id="UP001049176">
    <property type="component" value="Chromosome 9"/>
</dbReference>
<dbReference type="GeneID" id="66082472"/>
<reference evidence="1" key="1">
    <citation type="journal article" date="2021" name="Genome Biol. Evol.">
        <title>The assembled and annotated genome of the fairy-ring fungus Marasmius oreades.</title>
        <authorList>
            <person name="Hiltunen M."/>
            <person name="Ament-Velasquez S.L."/>
            <person name="Johannesson H."/>
        </authorList>
    </citation>
    <scope>NUCLEOTIDE SEQUENCE</scope>
    <source>
        <strain evidence="1">03SP1</strain>
    </source>
</reference>
<name>A0A9P7RPI8_9AGAR</name>
<dbReference type="KEGG" id="more:E1B28_013397"/>
<dbReference type="EMBL" id="CM032189">
    <property type="protein sequence ID" value="KAG7087431.1"/>
    <property type="molecule type" value="Genomic_DNA"/>
</dbReference>
<sequence length="102" mass="11502">MGAFPHHPTTPFIHENVPFPFCARLYSISSLQGTGPTISTRPQTSRTTAMEMFVIFILHKLTLLSLVRSSETDLESFILIIIVIRFDYSLLYSLQLAIISSL</sequence>
<protein>
    <submittedName>
        <fullName evidence="1">Uncharacterized protein</fullName>
    </submittedName>
</protein>
<gene>
    <name evidence="1" type="ORF">E1B28_013397</name>
</gene>
<dbReference type="RefSeq" id="XP_043003902.1">
    <property type="nucleotide sequence ID" value="XM_043158553.1"/>
</dbReference>
<evidence type="ECO:0000313" key="1">
    <source>
        <dbReference type="EMBL" id="KAG7087431.1"/>
    </source>
</evidence>
<accession>A0A9P7RPI8</accession>